<dbReference type="InterPro" id="IPR036700">
    <property type="entry name" value="BOBF_sf"/>
</dbReference>
<dbReference type="Gene3D" id="2.40.50.200">
    <property type="entry name" value="Bacterial OB-fold"/>
    <property type="match status" value="1"/>
</dbReference>
<dbReference type="RefSeq" id="WP_065843976.1">
    <property type="nucleotide sequence ID" value="NZ_AABUZP020000005.1"/>
</dbReference>
<comment type="caution">
    <text evidence="4">The sequence shown here is derived from an EMBL/GenBank/DDBJ whole genome shotgun (WGS) entry which is preliminary data.</text>
</comment>
<sequence>MKKILISLAVVVAAFANSNNTNGGFSDTQINKPANQYRGGYTGGAYGVTTVSAALSARDDTLVNLTGKLTRQVQHDKYEFTDGKDTIIVEIDDDDWRGLVVGPNDTVSIYGKVDSDMFKKNEIDVKTITKVNQ</sequence>
<evidence type="ECO:0000313" key="5">
    <source>
        <dbReference type="EMBL" id="EAK0468274.1"/>
    </source>
</evidence>
<reference evidence="4 6" key="1">
    <citation type="submission" date="2018-05" db="EMBL/GenBank/DDBJ databases">
        <authorList>
            <consortium name="PulseNet: The National Subtyping Network for Foodborne Disease Surveillance"/>
            <person name="Tarr C.L."/>
            <person name="Trees E."/>
            <person name="Katz L.S."/>
            <person name="Carleton-Romer H.A."/>
            <person name="Stroika S."/>
            <person name="Kucerova Z."/>
            <person name="Roache K.F."/>
            <person name="Sabol A.L."/>
            <person name="Besser J."/>
            <person name="Gerner-Smidt P."/>
        </authorList>
    </citation>
    <scope>NUCLEOTIDE SEQUENCE</scope>
    <source>
        <strain evidence="4">2014D-0197</strain>
        <strain evidence="3 6">2016D-0221</strain>
        <strain evidence="5">D4313</strain>
    </source>
</reference>
<feature type="chain" id="PRO_5044097577" evidence="2">
    <location>
        <begin position="24"/>
        <end position="133"/>
    </location>
</feature>
<proteinExistence type="predicted"/>
<organism evidence="4">
    <name type="scientific">Campylobacter fetus</name>
    <dbReference type="NCBI Taxonomy" id="196"/>
    <lineage>
        <taxon>Bacteria</taxon>
        <taxon>Pseudomonadati</taxon>
        <taxon>Campylobacterota</taxon>
        <taxon>Epsilonproteobacteria</taxon>
        <taxon>Campylobacterales</taxon>
        <taxon>Campylobacteraceae</taxon>
        <taxon>Campylobacter</taxon>
    </lineage>
</organism>
<dbReference type="PANTHER" id="PTHR36571:SF1">
    <property type="entry name" value="PROTEIN YGIW"/>
    <property type="match status" value="1"/>
</dbReference>
<feature type="signal peptide" evidence="2">
    <location>
        <begin position="1"/>
        <end position="23"/>
    </location>
</feature>
<dbReference type="Pfam" id="PF04076">
    <property type="entry name" value="BOF"/>
    <property type="match status" value="1"/>
</dbReference>
<dbReference type="Proteomes" id="UP000557842">
    <property type="component" value="Unassembled WGS sequence"/>
</dbReference>
<accession>A0A5L4KAP2</accession>
<gene>
    <name evidence="4" type="ORF">AAH17_00595</name>
    <name evidence="5" type="ORF">AAH24_02655</name>
    <name evidence="3" type="ORF">BVH53_05255</name>
</gene>
<dbReference type="EMBL" id="AACCXK010000001">
    <property type="protein sequence ID" value="EAK0452163.1"/>
    <property type="molecule type" value="Genomic_DNA"/>
</dbReference>
<dbReference type="AlphaFoldDB" id="A0A5L4KAP2"/>
<dbReference type="InterPro" id="IPR005220">
    <property type="entry name" value="CarO-like"/>
</dbReference>
<name>A0A5L4KAP2_CAMFE</name>
<dbReference type="SUPFAM" id="SSF101756">
    <property type="entry name" value="Hypothetical protein YgiW"/>
    <property type="match status" value="1"/>
</dbReference>
<dbReference type="EMBL" id="AACCXM010000001">
    <property type="protein sequence ID" value="EAK0468274.1"/>
    <property type="molecule type" value="Genomic_DNA"/>
</dbReference>
<evidence type="ECO:0000313" key="3">
    <source>
        <dbReference type="EMBL" id="EAI5408105.1"/>
    </source>
</evidence>
<dbReference type="NCBIfam" id="NF033674">
    <property type="entry name" value="stress_OB_fold"/>
    <property type="match status" value="1"/>
</dbReference>
<evidence type="ECO:0000256" key="1">
    <source>
        <dbReference type="ARBA" id="ARBA00022729"/>
    </source>
</evidence>
<dbReference type="EMBL" id="AABQDW010000008">
    <property type="protein sequence ID" value="EAI5408105.1"/>
    <property type="molecule type" value="Genomic_DNA"/>
</dbReference>
<dbReference type="PANTHER" id="PTHR36571">
    <property type="entry name" value="PROTEIN YGIW"/>
    <property type="match status" value="1"/>
</dbReference>
<evidence type="ECO:0000313" key="4">
    <source>
        <dbReference type="EMBL" id="EAK0452163.1"/>
    </source>
</evidence>
<protein>
    <submittedName>
        <fullName evidence="4">NirD/YgiW/YdeI family stress tolerance protein</fullName>
    </submittedName>
</protein>
<evidence type="ECO:0000256" key="2">
    <source>
        <dbReference type="SAM" id="SignalP"/>
    </source>
</evidence>
<keyword evidence="1 2" id="KW-0732">Signal</keyword>
<evidence type="ECO:0000313" key="6">
    <source>
        <dbReference type="Proteomes" id="UP000557842"/>
    </source>
</evidence>